<sequence>MSRDADFLSPRDLLVNDNFCLNLTSFRKLLNVIKETEGLPSDDESLRQKIGFWEKGYQILYIYLNPIAQQFMIVRQVAACLDGEFKYTATVCDTALTLCASAPADYDKIFTGIEALRRDPENAILRDDVLKDIKDRQNLVQILRDRATGWSSDLRSYTLQAGDCEVVLRNLAVPFKGSALCDRLTSEDDPSCLQDDLHCLGKVPGLLEDFSMMEDIGASLQEVEKMAGSASLIAVDVQSLVDYIAKHVDPDHNPLEGLVKRKLLDKWATLQKHGKQADMLILFIPFALLVSF</sequence>
<evidence type="ECO:0000313" key="2">
    <source>
        <dbReference type="Proteomes" id="UP000191408"/>
    </source>
</evidence>
<protein>
    <submittedName>
        <fullName evidence="1">Uncharacterized protein</fullName>
    </submittedName>
</protein>
<reference evidence="2" key="1">
    <citation type="journal article" date="2017" name="Nat. Microbiol.">
        <title>Global analysis of biosynthetic gene clusters reveals vast potential of secondary metabolite production in Penicillium species.</title>
        <authorList>
            <person name="Nielsen J.C."/>
            <person name="Grijseels S."/>
            <person name="Prigent S."/>
            <person name="Ji B."/>
            <person name="Dainat J."/>
            <person name="Nielsen K.F."/>
            <person name="Frisvad J.C."/>
            <person name="Workman M."/>
            <person name="Nielsen J."/>
        </authorList>
    </citation>
    <scope>NUCLEOTIDE SEQUENCE [LARGE SCALE GENOMIC DNA]</scope>
    <source>
        <strain evidence="2">IBT 4502</strain>
    </source>
</reference>
<proteinExistence type="predicted"/>
<dbReference type="AlphaFoldDB" id="A0A1V6NTV1"/>
<keyword evidence="2" id="KW-1185">Reference proteome</keyword>
<dbReference type="EMBL" id="MDYM01000003">
    <property type="protein sequence ID" value="OQD68080.1"/>
    <property type="molecule type" value="Genomic_DNA"/>
</dbReference>
<gene>
    <name evidence="1" type="ORF">PENPOL_c003G00608</name>
</gene>
<evidence type="ECO:0000313" key="1">
    <source>
        <dbReference type="EMBL" id="OQD68080.1"/>
    </source>
</evidence>
<accession>A0A1V6NTV1</accession>
<comment type="caution">
    <text evidence="1">The sequence shown here is derived from an EMBL/GenBank/DDBJ whole genome shotgun (WGS) entry which is preliminary data.</text>
</comment>
<organism evidence="1 2">
    <name type="scientific">Penicillium polonicum</name>
    <dbReference type="NCBI Taxonomy" id="60169"/>
    <lineage>
        <taxon>Eukaryota</taxon>
        <taxon>Fungi</taxon>
        <taxon>Dikarya</taxon>
        <taxon>Ascomycota</taxon>
        <taxon>Pezizomycotina</taxon>
        <taxon>Eurotiomycetes</taxon>
        <taxon>Eurotiomycetidae</taxon>
        <taxon>Eurotiales</taxon>
        <taxon>Aspergillaceae</taxon>
        <taxon>Penicillium</taxon>
    </lineage>
</organism>
<dbReference type="Proteomes" id="UP000191408">
    <property type="component" value="Unassembled WGS sequence"/>
</dbReference>
<name>A0A1V6NTV1_PENPO</name>